<evidence type="ECO:0000313" key="2">
    <source>
        <dbReference type="EMBL" id="CAE7491161.1"/>
    </source>
</evidence>
<dbReference type="Pfam" id="PF13578">
    <property type="entry name" value="Methyltransf_24"/>
    <property type="match status" value="1"/>
</dbReference>
<dbReference type="AlphaFoldDB" id="A0A812SQ60"/>
<dbReference type="Proteomes" id="UP000604046">
    <property type="component" value="Unassembled WGS sequence"/>
</dbReference>
<feature type="region of interest" description="Disordered" evidence="1">
    <location>
        <begin position="404"/>
        <end position="447"/>
    </location>
</feature>
<feature type="compositionally biased region" description="Basic and acidic residues" evidence="1">
    <location>
        <begin position="404"/>
        <end position="421"/>
    </location>
</feature>
<evidence type="ECO:0000256" key="1">
    <source>
        <dbReference type="SAM" id="MobiDB-lite"/>
    </source>
</evidence>
<organism evidence="2 3">
    <name type="scientific">Symbiodinium natans</name>
    <dbReference type="NCBI Taxonomy" id="878477"/>
    <lineage>
        <taxon>Eukaryota</taxon>
        <taxon>Sar</taxon>
        <taxon>Alveolata</taxon>
        <taxon>Dinophyceae</taxon>
        <taxon>Suessiales</taxon>
        <taxon>Symbiodiniaceae</taxon>
        <taxon>Symbiodinium</taxon>
    </lineage>
</organism>
<protein>
    <recommendedName>
        <fullName evidence="4">Methyltransferase domain-containing protein</fullName>
    </recommendedName>
</protein>
<dbReference type="SUPFAM" id="SSF53335">
    <property type="entry name" value="S-adenosyl-L-methionine-dependent methyltransferases"/>
    <property type="match status" value="1"/>
</dbReference>
<proteinExistence type="predicted"/>
<comment type="caution">
    <text evidence="2">The sequence shown here is derived from an EMBL/GenBank/DDBJ whole genome shotgun (WGS) entry which is preliminary data.</text>
</comment>
<keyword evidence="3" id="KW-1185">Reference proteome</keyword>
<evidence type="ECO:0000313" key="3">
    <source>
        <dbReference type="Proteomes" id="UP000604046"/>
    </source>
</evidence>
<evidence type="ECO:0008006" key="4">
    <source>
        <dbReference type="Google" id="ProtNLM"/>
    </source>
</evidence>
<sequence>MAEMRPGVVMAAAGWEHVALAWASLRTLRELGCQWPIELWHLGPGSITPEVAALFSSQLDVVPVDAHAATQAARLESLNMPGLAPPHRREAEVHCLKGDPLAYVLPPVAVHLSNLTHILLMFPDWVAYENVCALSTWSMPSGSSAFFHAGSARVQDLAYYPRAWSSLGIPELLNDEWEVDESALFLDKSRCPSGASTVLELVSSNAAHAREGWNVSGLLPCGTNAYWRPAWELAGCAWHFSQFLPALVGWNTKVPADDPTFLGGGRGARDTHDGRLLGVHFQWAKYYWLSRPSPQVPILVDRAMLDMDATLDTEVPRLTVLGFANYPHFHFVQYENCSRCSLRNVPELISGSWRFWLETWSSAWREAFTMVASCPEDDQECWSQVCPPRPCTLIGVPSRHNVADHEATSDEMSDKDAERSKVPKALWEESSVERAERARPSASPPPLPGSFGELWANAGFARVQRWRQLFAFCCEPLDSQSVSATGPTESGRDLEGCDASRPSTTVSAHLLEIVELFASWAALIVTAVDVRGGEADQLTAVELREHLAADLQLGLAERLRSRDLPALEPELARFWQVFEAYAPSVLAALLADTLDPGELAAAVYEFGGQTTLWLSLLHGAQMEADACTLGAPLPPRPARPASLAAGLGHLPHLALIGLTKLTQEAAEEAAAPRRGVEVGTRVGLFAELRADADLELLVVDAWEHVTDSYKQHPTEREENDFASNASAEAAWRRLSPLRPRIHLMTGDSLAASSWIKEGSLDLVFLDADHSYEAVKADLAAWAPKLKPGGLLSGHDYNSAFPGVVQAVREFMAAGNREFWLGPELLGSGSGHIMGRPSAKIREDESHASGLSSQYSNATPSLRFCNCQGRADCQSQVLVRLSGIATGPEPWIHGNVMEINVSEDLWSSRRFHVQEDSSEFIEPTGVAAYAFISEGMGLGTLASGVYATLAGYVGESGSYPLDLVRFVTSSPGTGFQTSEISEIHACKQNDEKAPYVGEGDADGNEFDNLFGQDAPNVSDGPGAPYQPPTEVFCGKELTISPRRAKVSIYGYTWGSKWADDISGQYFFYRVRLCFHRIQNWYINQAQRGEGILGTDQQVEVLDFQQDGGGTFAYWLPKFYWTGNHLNCTFGDLLWGFPKWDCPMGKFGAVHVTATDAGAACSGEGTEGVVLNIGFDLDHVGTKDRWFMYSMEVNLSGSVTFAVVGAAERLKPLLLAPVCLVLLFLQL</sequence>
<dbReference type="OrthoDB" id="416385at2759"/>
<dbReference type="InterPro" id="IPR029063">
    <property type="entry name" value="SAM-dependent_MTases_sf"/>
</dbReference>
<name>A0A812SQ60_9DINO</name>
<dbReference type="Gene3D" id="3.40.50.150">
    <property type="entry name" value="Vaccinia Virus protein VP39"/>
    <property type="match status" value="1"/>
</dbReference>
<gene>
    <name evidence="2" type="ORF">SNAT2548_LOCUS27537</name>
</gene>
<accession>A0A812SQ60</accession>
<reference evidence="2" key="1">
    <citation type="submission" date="2021-02" db="EMBL/GenBank/DDBJ databases">
        <authorList>
            <person name="Dougan E. K."/>
            <person name="Rhodes N."/>
            <person name="Thang M."/>
            <person name="Chan C."/>
        </authorList>
    </citation>
    <scope>NUCLEOTIDE SEQUENCE</scope>
</reference>
<dbReference type="EMBL" id="CAJNDS010002476">
    <property type="protein sequence ID" value="CAE7491161.1"/>
    <property type="molecule type" value="Genomic_DNA"/>
</dbReference>